<keyword evidence="2" id="KW-1133">Transmembrane helix</keyword>
<feature type="transmembrane region" description="Helical" evidence="2">
    <location>
        <begin position="61"/>
        <end position="79"/>
    </location>
</feature>
<feature type="region of interest" description="Disordered" evidence="1">
    <location>
        <begin position="1"/>
        <end position="21"/>
    </location>
</feature>
<protein>
    <submittedName>
        <fullName evidence="3">Uncharacterized protein</fullName>
    </submittedName>
</protein>
<evidence type="ECO:0000256" key="1">
    <source>
        <dbReference type="SAM" id="MobiDB-lite"/>
    </source>
</evidence>
<dbReference type="RefSeq" id="WP_090592549.1">
    <property type="nucleotide sequence ID" value="NZ_LT629688.1"/>
</dbReference>
<keyword evidence="4" id="KW-1185">Reference proteome</keyword>
<feature type="transmembrane region" description="Helical" evidence="2">
    <location>
        <begin position="130"/>
        <end position="148"/>
    </location>
</feature>
<feature type="transmembrane region" description="Helical" evidence="2">
    <location>
        <begin position="100"/>
        <end position="124"/>
    </location>
</feature>
<name>A0A1G6XWP0_9ACTN</name>
<accession>A0A1G6XWP0</accession>
<evidence type="ECO:0000313" key="4">
    <source>
        <dbReference type="Proteomes" id="UP000198546"/>
    </source>
</evidence>
<reference evidence="3 4" key="1">
    <citation type="submission" date="2016-10" db="EMBL/GenBank/DDBJ databases">
        <authorList>
            <person name="de Groot N.N."/>
        </authorList>
    </citation>
    <scope>NUCLEOTIDE SEQUENCE [LARGE SCALE GENOMIC DNA]</scope>
    <source>
        <strain evidence="3 4">MON 2.2</strain>
    </source>
</reference>
<organism evidence="3 4">
    <name type="scientific">Auraticoccus monumenti</name>
    <dbReference type="NCBI Taxonomy" id="675864"/>
    <lineage>
        <taxon>Bacteria</taxon>
        <taxon>Bacillati</taxon>
        <taxon>Actinomycetota</taxon>
        <taxon>Actinomycetes</taxon>
        <taxon>Propionibacteriales</taxon>
        <taxon>Propionibacteriaceae</taxon>
        <taxon>Auraticoccus</taxon>
    </lineage>
</organism>
<gene>
    <name evidence="3" type="ORF">SAMN04489747_1814</name>
</gene>
<dbReference type="Proteomes" id="UP000198546">
    <property type="component" value="Chromosome i"/>
</dbReference>
<feature type="transmembrane region" description="Helical" evidence="2">
    <location>
        <begin position="29"/>
        <end position="49"/>
    </location>
</feature>
<sequence length="166" mass="17783">MSEHPSSPWTDPDAPDGGLRSPRRRLDPLTLVVAALACVLALVGCVMIVRGLPMRTPTERWLLDLSSLPLSLAVVLVVVRVAVERGLLRHRPAGAPLPRLLLAGAVLVGLGLLGWVLVLAGVGAGVLTPAAVQVLVWLGVGAWVLWIVRDGQRRDRVTAWRLLDDD</sequence>
<evidence type="ECO:0000313" key="3">
    <source>
        <dbReference type="EMBL" id="SDD81815.1"/>
    </source>
</evidence>
<keyword evidence="2" id="KW-0472">Membrane</keyword>
<dbReference type="EMBL" id="LT629688">
    <property type="protein sequence ID" value="SDD81815.1"/>
    <property type="molecule type" value="Genomic_DNA"/>
</dbReference>
<evidence type="ECO:0000256" key="2">
    <source>
        <dbReference type="SAM" id="Phobius"/>
    </source>
</evidence>
<keyword evidence="2" id="KW-0812">Transmembrane</keyword>
<dbReference type="AlphaFoldDB" id="A0A1G6XWP0"/>
<proteinExistence type="predicted"/>